<evidence type="ECO:0000313" key="2">
    <source>
        <dbReference type="Proteomes" id="UP001165101"/>
    </source>
</evidence>
<dbReference type="Proteomes" id="UP001165101">
    <property type="component" value="Unassembled WGS sequence"/>
</dbReference>
<organism evidence="1 2">
    <name type="scientific">Candida boidinii</name>
    <name type="common">Yeast</name>
    <dbReference type="NCBI Taxonomy" id="5477"/>
    <lineage>
        <taxon>Eukaryota</taxon>
        <taxon>Fungi</taxon>
        <taxon>Dikarya</taxon>
        <taxon>Ascomycota</taxon>
        <taxon>Saccharomycotina</taxon>
        <taxon>Pichiomycetes</taxon>
        <taxon>Pichiales</taxon>
        <taxon>Pichiaceae</taxon>
        <taxon>Ogataea</taxon>
        <taxon>Ogataea/Candida clade</taxon>
    </lineage>
</organism>
<sequence>MSKNPEVALIEKVELRLALANTDEKFESSLKIYLTPLLLKLASPLQDVKKQVLNAINYIITRFNSSKNLKLPIDSLLNQLKDEKLNSMENSINVQLYTLVFISKGISRLNTEESIDLLPKLINNFSNYNKKIQARLFNIILKLLNSFKYSKDRNTKDGLSSFRNYLNFNESQSDIDSNKDEIYLLDLFIKFLLLQPILPIDNKIPTDVSQPGLSTIYTAFFTYDAGVSFDSHTLSTYKLNILKFTEFGFNLNRSILLFLIGSCDANSSISDFASTVYKRFVIDYENDYLVNYLITLFEGDPMSNVLPAKLQLQEKIINFLSQSKKAALSPNVSSITLIGLNSDYAKLKQATVKFVKWATTIMTANDEDDFSVSSSSSSSSFETNKKIAEQLRSNLLNSPMENSNGSSYASFILQRRYQFEALGLILRRTKDLVDTSYIKFLFNSLITESPDLKTTIQESLSGITIHLIDLSIEEKIELKSFLKDMLKESFKSIKSHNLYNNVKNVESYHTCCLLSIKFINYCFPFDDSEARIFNLQCQSAFNKPDTFEQASRGLNPYWFGLDQSTNDRNYKSLSKSNEDASKIKFPSFNRMTETLNSNLKDNIDINVKSSIEFIMQCLVMESISGHETVVIIDREFETRLEKGLEYDEKIRNCLISFLNVNEITVEDEEAKNSEPMELDDMEDIQISNNESTLNKTESITLFLTMLKDILISKDSKDDLKNYVSKLYLKIISLSSNKILLNLSSNISEFIELLSNKSVMISNEIAVNISNILGILIATGDYPDESIMELFKLLTKPKEESTVELNVSILTLGFIISRLSYCERKNLITSDVIEYLLNEIASGIGSTSSSSLLNSSMVSLSQLCMFNVLNSSLVASIDEYKSKFIELLKPLVTKNNERAIHCLSYIYINLDNKQDPESCKLIETIIYDSHVTKQQDFLFSSGESLTVIAYGWNSKFMLTKIDIQNKTFEKNLKSKFLKEDKISEILNMILKSSQNTKPSLRKASCIWLLSIVQYCGDSQEIISKAPEMNFAFMRFLAERDELIQESASRGLSIVYEMGDNELKDTLVHNLLLSFTDNNSAKSLISGSIGEETQLFEPGVLNTNDGSISTYKDILNLASEVGDPGLVYKFMSLAHHSALWSSKKGIAFGLGAVFAKSKLDSLLVGNKKFATRLIPKLFRYRFDPSLSVQKSMNEIWNSLISDPSAVVVANFDIILKELLTGMGNREWRVRQAK</sequence>
<name>A0ACB5TKK7_CANBO</name>
<comment type="caution">
    <text evidence="1">The sequence shown here is derived from an EMBL/GenBank/DDBJ whole genome shotgun (WGS) entry which is preliminary data.</text>
</comment>
<evidence type="ECO:0000313" key="1">
    <source>
        <dbReference type="EMBL" id="GME90106.1"/>
    </source>
</evidence>
<protein>
    <submittedName>
        <fullName evidence="1">Unnamed protein product</fullName>
    </submittedName>
</protein>
<dbReference type="EMBL" id="BSXV01000668">
    <property type="protein sequence ID" value="GME90106.1"/>
    <property type="molecule type" value="Genomic_DNA"/>
</dbReference>
<reference evidence="1" key="1">
    <citation type="submission" date="2023-04" db="EMBL/GenBank/DDBJ databases">
        <title>Candida boidinii NBRC 1967.</title>
        <authorList>
            <person name="Ichikawa N."/>
            <person name="Sato H."/>
            <person name="Tonouchi N."/>
        </authorList>
    </citation>
    <scope>NUCLEOTIDE SEQUENCE</scope>
    <source>
        <strain evidence="1">NBRC 1967</strain>
    </source>
</reference>
<keyword evidence="2" id="KW-1185">Reference proteome</keyword>
<accession>A0ACB5TKK7</accession>
<gene>
    <name evidence="1" type="ORF">Cboi01_000169400</name>
</gene>
<proteinExistence type="predicted"/>